<feature type="region of interest" description="Disordered" evidence="1">
    <location>
        <begin position="133"/>
        <end position="160"/>
    </location>
</feature>
<feature type="compositionally biased region" description="Basic and acidic residues" evidence="1">
    <location>
        <begin position="177"/>
        <end position="186"/>
    </location>
</feature>
<dbReference type="AlphaFoldDB" id="A0A6A4H9R9"/>
<feature type="compositionally biased region" description="Low complexity" evidence="1">
    <location>
        <begin position="402"/>
        <end position="412"/>
    </location>
</feature>
<dbReference type="OrthoDB" id="21413at2759"/>
<reference evidence="3" key="1">
    <citation type="journal article" date="2019" name="Environ. Microbiol.">
        <title>Fungal ecological strategies reflected in gene transcription - a case study of two litter decomposers.</title>
        <authorList>
            <person name="Barbi F."/>
            <person name="Kohler A."/>
            <person name="Barry K."/>
            <person name="Baskaran P."/>
            <person name="Daum C."/>
            <person name="Fauchery L."/>
            <person name="Ihrmark K."/>
            <person name="Kuo A."/>
            <person name="LaButti K."/>
            <person name="Lipzen A."/>
            <person name="Morin E."/>
            <person name="Grigoriev I.V."/>
            <person name="Henrissat B."/>
            <person name="Lindahl B."/>
            <person name="Martin F."/>
        </authorList>
    </citation>
    <scope>NUCLEOTIDE SEQUENCE</scope>
    <source>
        <strain evidence="3">JB14</strain>
    </source>
</reference>
<feature type="compositionally biased region" description="Polar residues" evidence="1">
    <location>
        <begin position="610"/>
        <end position="626"/>
    </location>
</feature>
<dbReference type="Proteomes" id="UP000799118">
    <property type="component" value="Unassembled WGS sequence"/>
</dbReference>
<sequence length="647" mass="70437">MANQDSNNTEALQALLQSLGPDAAQNVSPEALQALSDKLSELMGADVVRDAFAYNDQQGGSNQPLVNEEGLPIIDITEPIYPVQSQSQPIESMITLEQPPLVPLSTLPPSERDLRRRERERILDMLEAEEALEQHREREKEAQERREALDKRREDGKTERERLLALKETHKKMGKALLREVTKDAAKQASTSSTSVSSPVTEHQAASSSKKKSVSFAQVEASTSSEAGTEAADWGDVSQGRLRPAAKRPAPDFAKESERLMKLHVVERVPGAPNPNPPETSTKKQTTKVQIAEAGGDSDDESDVGSGSLSDDGAPLNDADSDTEHSDVPDSEPEEEIDLDFAQHQREIVLEYQRKRETIGRETAAALTSHTHEPDEDSSVPEISSNKPKSSISQFRANRLASSYADSTSSSSQPFEPSILPAAGAQTLQHAIRLGKMDEHERLVGGEAGDSGSEDEVAREIIELLQKGEVYNLGPNGEAIHMVSPNSPANSSQTGQVPPFTPPTEPLPQKTKTSRFKLAQQSERPKFNSEVSSGSNTPVSKVGRSSPKLSNIPHAMMESVVERTAPTPSKAANLAGRVPRPAQPSMIVESPSFPHNASATSWRPERPPTIMSSQVVESSARVSSQPNREDEEEVPVKRVSRFKAERM</sequence>
<feature type="domain" description="DUF3835" evidence="2">
    <location>
        <begin position="330"/>
        <end position="400"/>
    </location>
</feature>
<gene>
    <name evidence="3" type="ORF">BT96DRAFT_197596</name>
</gene>
<dbReference type="EMBL" id="ML769557">
    <property type="protein sequence ID" value="KAE9394084.1"/>
    <property type="molecule type" value="Genomic_DNA"/>
</dbReference>
<evidence type="ECO:0000256" key="1">
    <source>
        <dbReference type="SAM" id="MobiDB-lite"/>
    </source>
</evidence>
<name>A0A6A4H9R9_9AGAR</name>
<proteinExistence type="predicted"/>
<evidence type="ECO:0000313" key="4">
    <source>
        <dbReference type="Proteomes" id="UP000799118"/>
    </source>
</evidence>
<feature type="compositionally biased region" description="Polar residues" evidence="1">
    <location>
        <begin position="529"/>
        <end position="539"/>
    </location>
</feature>
<evidence type="ECO:0000259" key="2">
    <source>
        <dbReference type="Pfam" id="PF12927"/>
    </source>
</evidence>
<accession>A0A6A4H9R9</accession>
<evidence type="ECO:0000313" key="3">
    <source>
        <dbReference type="EMBL" id="KAE9394084.1"/>
    </source>
</evidence>
<feature type="region of interest" description="Disordered" evidence="1">
    <location>
        <begin position="571"/>
        <end position="647"/>
    </location>
</feature>
<dbReference type="InterPro" id="IPR024325">
    <property type="entry name" value="DUF3835"/>
</dbReference>
<protein>
    <recommendedName>
        <fullName evidence="2">DUF3835 domain-containing protein</fullName>
    </recommendedName>
</protein>
<feature type="region of interest" description="Disordered" evidence="1">
    <location>
        <begin position="174"/>
        <end position="422"/>
    </location>
</feature>
<feature type="compositionally biased region" description="Polar residues" evidence="1">
    <location>
        <begin position="279"/>
        <end position="289"/>
    </location>
</feature>
<keyword evidence="4" id="KW-1185">Reference proteome</keyword>
<feature type="compositionally biased region" description="Acidic residues" evidence="1">
    <location>
        <begin position="329"/>
        <end position="339"/>
    </location>
</feature>
<feature type="compositionally biased region" description="Low complexity" evidence="1">
    <location>
        <begin position="220"/>
        <end position="232"/>
    </location>
</feature>
<feature type="compositionally biased region" description="Basic and acidic residues" evidence="1">
    <location>
        <begin position="341"/>
        <end position="360"/>
    </location>
</feature>
<feature type="compositionally biased region" description="Low complexity" evidence="1">
    <location>
        <begin position="304"/>
        <end position="313"/>
    </location>
</feature>
<feature type="domain" description="DUF3835" evidence="2">
    <location>
        <begin position="625"/>
        <end position="647"/>
    </location>
</feature>
<feature type="region of interest" description="Disordered" evidence="1">
    <location>
        <begin position="476"/>
        <end position="553"/>
    </location>
</feature>
<organism evidence="3 4">
    <name type="scientific">Gymnopus androsaceus JB14</name>
    <dbReference type="NCBI Taxonomy" id="1447944"/>
    <lineage>
        <taxon>Eukaryota</taxon>
        <taxon>Fungi</taxon>
        <taxon>Dikarya</taxon>
        <taxon>Basidiomycota</taxon>
        <taxon>Agaricomycotina</taxon>
        <taxon>Agaricomycetes</taxon>
        <taxon>Agaricomycetidae</taxon>
        <taxon>Agaricales</taxon>
        <taxon>Marasmiineae</taxon>
        <taxon>Omphalotaceae</taxon>
        <taxon>Gymnopus</taxon>
    </lineage>
</organism>
<feature type="compositionally biased region" description="Low complexity" evidence="1">
    <location>
        <begin position="190"/>
        <end position="201"/>
    </location>
</feature>
<dbReference type="Pfam" id="PF12927">
    <property type="entry name" value="DUF3835"/>
    <property type="match status" value="2"/>
</dbReference>
<feature type="compositionally biased region" description="Basic and acidic residues" evidence="1">
    <location>
        <begin position="249"/>
        <end position="267"/>
    </location>
</feature>
<feature type="compositionally biased region" description="Polar residues" evidence="1">
    <location>
        <begin position="381"/>
        <end position="396"/>
    </location>
</feature>
<feature type="compositionally biased region" description="Polar residues" evidence="1">
    <location>
        <begin position="484"/>
        <end position="496"/>
    </location>
</feature>